<dbReference type="RefSeq" id="WP_267622599.1">
    <property type="nucleotide sequence ID" value="NZ_JAODIW010000006.1"/>
</dbReference>
<gene>
    <name evidence="2" type="ORF">ACFO0N_03980</name>
</gene>
<dbReference type="EMBL" id="JBHSDS010000003">
    <property type="protein sequence ID" value="MFC4357107.1"/>
    <property type="molecule type" value="Genomic_DNA"/>
</dbReference>
<keyword evidence="3" id="KW-1185">Reference proteome</keyword>
<evidence type="ECO:0000259" key="1">
    <source>
        <dbReference type="Pfam" id="PF01370"/>
    </source>
</evidence>
<protein>
    <submittedName>
        <fullName evidence="2">SDR family oxidoreductase</fullName>
    </submittedName>
</protein>
<evidence type="ECO:0000313" key="2">
    <source>
        <dbReference type="EMBL" id="MFC4357107.1"/>
    </source>
</evidence>
<comment type="caution">
    <text evidence="2">The sequence shown here is derived from an EMBL/GenBank/DDBJ whole genome shotgun (WGS) entry which is preliminary data.</text>
</comment>
<accession>A0ABD5P8C3</accession>
<organism evidence="2 3">
    <name type="scientific">Halobium salinum</name>
    <dbReference type="NCBI Taxonomy" id="1364940"/>
    <lineage>
        <taxon>Archaea</taxon>
        <taxon>Methanobacteriati</taxon>
        <taxon>Methanobacteriota</taxon>
        <taxon>Stenosarchaea group</taxon>
        <taxon>Halobacteria</taxon>
        <taxon>Halobacteriales</taxon>
        <taxon>Haloferacaceae</taxon>
        <taxon>Halobium</taxon>
    </lineage>
</organism>
<dbReference type="Pfam" id="PF01370">
    <property type="entry name" value="Epimerase"/>
    <property type="match status" value="1"/>
</dbReference>
<dbReference type="PANTHER" id="PTHR12126">
    <property type="entry name" value="NADH-UBIQUINONE OXIDOREDUCTASE 39 KDA SUBUNIT-RELATED"/>
    <property type="match status" value="1"/>
</dbReference>
<dbReference type="Gene3D" id="3.40.50.720">
    <property type="entry name" value="NAD(P)-binding Rossmann-like Domain"/>
    <property type="match status" value="1"/>
</dbReference>
<proteinExistence type="predicted"/>
<dbReference type="InterPro" id="IPR036291">
    <property type="entry name" value="NAD(P)-bd_dom_sf"/>
</dbReference>
<dbReference type="Proteomes" id="UP001595921">
    <property type="component" value="Unassembled WGS sequence"/>
</dbReference>
<feature type="domain" description="NAD-dependent epimerase/dehydratase" evidence="1">
    <location>
        <begin position="4"/>
        <end position="158"/>
    </location>
</feature>
<dbReference type="InterPro" id="IPR051207">
    <property type="entry name" value="ComplexI_NDUFA9_subunit"/>
</dbReference>
<evidence type="ECO:0000313" key="3">
    <source>
        <dbReference type="Proteomes" id="UP001595921"/>
    </source>
</evidence>
<dbReference type="AlphaFoldDB" id="A0ABD5P8C3"/>
<reference evidence="2 3" key="1">
    <citation type="journal article" date="2019" name="Int. J. Syst. Evol. Microbiol.">
        <title>The Global Catalogue of Microorganisms (GCM) 10K type strain sequencing project: providing services to taxonomists for standard genome sequencing and annotation.</title>
        <authorList>
            <consortium name="The Broad Institute Genomics Platform"/>
            <consortium name="The Broad Institute Genome Sequencing Center for Infectious Disease"/>
            <person name="Wu L."/>
            <person name="Ma J."/>
        </authorList>
    </citation>
    <scope>NUCLEOTIDE SEQUENCE [LARGE SCALE GENOMIC DNA]</scope>
    <source>
        <strain evidence="2 3">CGMCC 1.12553</strain>
    </source>
</reference>
<dbReference type="InterPro" id="IPR001509">
    <property type="entry name" value="Epimerase_deHydtase"/>
</dbReference>
<sequence>MHLLVVGGNGLIGRRTCRAAVDHSAVERVTSVSRSGRPADAGEWVDGVRWVAGDALDPAGWRWALRDADSVVHSVGIVEESPKEGVTFERINGDAGVVVGLEAERAGADALVLLSAATKPPRTRDAYLDAKRRAERSVADLDLRTVALRSGAVYGAGDPHFPWLLDRAFALVDRVDTLGRRVEHRPLPVETVGRAALRAALDPTCRGVHDADAIRALGSDG</sequence>
<dbReference type="PANTHER" id="PTHR12126:SF16">
    <property type="entry name" value="MIOREX COMPLEX COMPONENT 2"/>
    <property type="match status" value="1"/>
</dbReference>
<dbReference type="SUPFAM" id="SSF51735">
    <property type="entry name" value="NAD(P)-binding Rossmann-fold domains"/>
    <property type="match status" value="1"/>
</dbReference>
<name>A0ABD5P8C3_9EURY</name>